<dbReference type="Pfam" id="PF11199">
    <property type="entry name" value="DUF2891"/>
    <property type="match status" value="1"/>
</dbReference>
<accession>A0A6B9FA63</accession>
<dbReference type="Proteomes" id="UP000428325">
    <property type="component" value="Chromosome"/>
</dbReference>
<dbReference type="RefSeq" id="WP_157689986.1">
    <property type="nucleotide sequence ID" value="NZ_CP034345.1"/>
</dbReference>
<dbReference type="OrthoDB" id="172835at2157"/>
<dbReference type="InterPro" id="IPR021365">
    <property type="entry name" value="DUF2891"/>
</dbReference>
<keyword evidence="2" id="KW-1185">Reference proteome</keyword>
<reference evidence="1 2" key="1">
    <citation type="submission" date="2018-12" db="EMBL/GenBank/DDBJ databases">
        <title>Complete genome sequence of Haloplanus rallus MBLA0036.</title>
        <authorList>
            <person name="Nam Y.-d."/>
            <person name="Kang J."/>
            <person name="Chung W.-H."/>
            <person name="Park Y.S."/>
        </authorList>
    </citation>
    <scope>NUCLEOTIDE SEQUENCE [LARGE SCALE GENOMIC DNA]</scope>
    <source>
        <strain evidence="1 2">MBLA0036</strain>
    </source>
</reference>
<protein>
    <submittedName>
        <fullName evidence="1">DUF2891 domain-containing protein</fullName>
    </submittedName>
</protein>
<dbReference type="KEGG" id="hra:EI982_12365"/>
<evidence type="ECO:0000313" key="1">
    <source>
        <dbReference type="EMBL" id="QGX95527.1"/>
    </source>
</evidence>
<sequence>MPFEAVATETLLAGRSDWIDREAAATLADRPLEAVDTEFPHHVGAVDSPDGPERPRERHPVFYGCFDWHSAVHCHWTLVRGLRLVDDHPDADAIGRSLDARLTPANVRREVDRFEADPSFERPYGWGWFLRLAAELARWDDDRADAWRSTLAPLERTIRTRVADDLLARSRPFRVGTHHNSAFALGCVLDYARTVGRDDLAAAAAETARDCFADDRDYPIEYEPLGWDFLSPALIEADLLRRVSDPPRFHAWFDRFLPDFDGTDLDPVDAGADGGVALHLVGLNLSRAWCLAGLADALDGRRAAGLSRCAERHAERGLARAFTDDYAGAHWLPSFALYLLTRNEGGIG</sequence>
<dbReference type="GeneID" id="43370350"/>
<name>A0A6B9FA63_9EURY</name>
<evidence type="ECO:0000313" key="2">
    <source>
        <dbReference type="Proteomes" id="UP000428325"/>
    </source>
</evidence>
<dbReference type="AlphaFoldDB" id="A0A6B9FA63"/>
<organism evidence="1 2">
    <name type="scientific">Haloplanus rallus</name>
    <dbReference type="NCBI Taxonomy" id="1816183"/>
    <lineage>
        <taxon>Archaea</taxon>
        <taxon>Methanobacteriati</taxon>
        <taxon>Methanobacteriota</taxon>
        <taxon>Stenosarchaea group</taxon>
        <taxon>Halobacteria</taxon>
        <taxon>Halobacteriales</taxon>
        <taxon>Haloferacaceae</taxon>
        <taxon>Haloplanus</taxon>
    </lineage>
</organism>
<proteinExistence type="predicted"/>
<dbReference type="EMBL" id="CP034345">
    <property type="protein sequence ID" value="QGX95527.1"/>
    <property type="molecule type" value="Genomic_DNA"/>
</dbReference>
<gene>
    <name evidence="1" type="ORF">EI982_12365</name>
</gene>